<accession>A0A840F6D8</accession>
<comment type="subcellular location">
    <subcellularLocation>
        <location evidence="2">Cell membrane</location>
    </subcellularLocation>
</comment>
<dbReference type="FunFam" id="3.30.565.10:FF:000006">
    <property type="entry name" value="Sensor histidine kinase WalK"/>
    <property type="match status" value="1"/>
</dbReference>
<proteinExistence type="predicted"/>
<keyword evidence="8 11" id="KW-1133">Transmembrane helix</keyword>
<dbReference type="PROSITE" id="PS50885">
    <property type="entry name" value="HAMP"/>
    <property type="match status" value="1"/>
</dbReference>
<evidence type="ECO:0000256" key="9">
    <source>
        <dbReference type="ARBA" id="ARBA00023012"/>
    </source>
</evidence>
<evidence type="ECO:0000256" key="7">
    <source>
        <dbReference type="ARBA" id="ARBA00022777"/>
    </source>
</evidence>
<protein>
    <recommendedName>
        <fullName evidence="3">histidine kinase</fullName>
        <ecNumber evidence="3">2.7.13.3</ecNumber>
    </recommendedName>
</protein>
<evidence type="ECO:0000256" key="10">
    <source>
        <dbReference type="ARBA" id="ARBA00023136"/>
    </source>
</evidence>
<dbReference type="PANTHER" id="PTHR45436:SF5">
    <property type="entry name" value="SENSOR HISTIDINE KINASE TRCS"/>
    <property type="match status" value="1"/>
</dbReference>
<dbReference type="GO" id="GO:0005886">
    <property type="term" value="C:plasma membrane"/>
    <property type="evidence" value="ECO:0007669"/>
    <property type="project" value="UniProtKB-SubCell"/>
</dbReference>
<feature type="domain" description="Histidine kinase" evidence="12">
    <location>
        <begin position="159"/>
        <end position="373"/>
    </location>
</feature>
<dbReference type="InterPro" id="IPR003594">
    <property type="entry name" value="HATPase_dom"/>
</dbReference>
<keyword evidence="10 11" id="KW-0472">Membrane</keyword>
<evidence type="ECO:0000256" key="11">
    <source>
        <dbReference type="SAM" id="Phobius"/>
    </source>
</evidence>
<evidence type="ECO:0000256" key="5">
    <source>
        <dbReference type="ARBA" id="ARBA00022679"/>
    </source>
</evidence>
<evidence type="ECO:0000313" key="14">
    <source>
        <dbReference type="EMBL" id="MBB4137109.1"/>
    </source>
</evidence>
<organism evidence="14 15">
    <name type="scientific">Gordonia humi</name>
    <dbReference type="NCBI Taxonomy" id="686429"/>
    <lineage>
        <taxon>Bacteria</taxon>
        <taxon>Bacillati</taxon>
        <taxon>Actinomycetota</taxon>
        <taxon>Actinomycetes</taxon>
        <taxon>Mycobacteriales</taxon>
        <taxon>Gordoniaceae</taxon>
        <taxon>Gordonia</taxon>
    </lineage>
</organism>
<evidence type="ECO:0000256" key="3">
    <source>
        <dbReference type="ARBA" id="ARBA00012438"/>
    </source>
</evidence>
<dbReference type="Gene3D" id="3.30.565.10">
    <property type="entry name" value="Histidine kinase-like ATPase, C-terminal domain"/>
    <property type="match status" value="1"/>
</dbReference>
<evidence type="ECO:0000313" key="15">
    <source>
        <dbReference type="Proteomes" id="UP000551501"/>
    </source>
</evidence>
<evidence type="ECO:0000256" key="1">
    <source>
        <dbReference type="ARBA" id="ARBA00000085"/>
    </source>
</evidence>
<reference evidence="14 15" key="1">
    <citation type="submission" date="2020-08" db="EMBL/GenBank/DDBJ databases">
        <title>Sequencing the genomes of 1000 actinobacteria strains.</title>
        <authorList>
            <person name="Klenk H.-P."/>
        </authorList>
    </citation>
    <scope>NUCLEOTIDE SEQUENCE [LARGE SCALE GENOMIC DNA]</scope>
    <source>
        <strain evidence="14 15">DSM 45298</strain>
    </source>
</reference>
<gene>
    <name evidence="14" type="ORF">BKA16_003661</name>
</gene>
<dbReference type="AlphaFoldDB" id="A0A840F6D8"/>
<dbReference type="PROSITE" id="PS50109">
    <property type="entry name" value="HIS_KIN"/>
    <property type="match status" value="1"/>
</dbReference>
<dbReference type="PRINTS" id="PR00344">
    <property type="entry name" value="BCTRLSENSOR"/>
</dbReference>
<dbReference type="Pfam" id="PF00672">
    <property type="entry name" value="HAMP"/>
    <property type="match status" value="1"/>
</dbReference>
<dbReference type="Proteomes" id="UP000551501">
    <property type="component" value="Unassembled WGS sequence"/>
</dbReference>
<dbReference type="InterPro" id="IPR036097">
    <property type="entry name" value="HisK_dim/P_sf"/>
</dbReference>
<keyword evidence="15" id="KW-1185">Reference proteome</keyword>
<comment type="catalytic activity">
    <reaction evidence="1">
        <text>ATP + protein L-histidine = ADP + protein N-phospho-L-histidine.</text>
        <dbReference type="EC" id="2.7.13.3"/>
    </reaction>
</comment>
<feature type="transmembrane region" description="Helical" evidence="11">
    <location>
        <begin position="77"/>
        <end position="97"/>
    </location>
</feature>
<dbReference type="InterPro" id="IPR050428">
    <property type="entry name" value="TCS_sensor_his_kinase"/>
</dbReference>
<dbReference type="SUPFAM" id="SSF55874">
    <property type="entry name" value="ATPase domain of HSP90 chaperone/DNA topoisomerase II/histidine kinase"/>
    <property type="match status" value="1"/>
</dbReference>
<evidence type="ECO:0000256" key="6">
    <source>
        <dbReference type="ARBA" id="ARBA00022692"/>
    </source>
</evidence>
<dbReference type="SUPFAM" id="SSF47384">
    <property type="entry name" value="Homodimeric domain of signal transducing histidine kinase"/>
    <property type="match status" value="1"/>
</dbReference>
<dbReference type="InterPro" id="IPR003661">
    <property type="entry name" value="HisK_dim/P_dom"/>
</dbReference>
<dbReference type="GO" id="GO:0000155">
    <property type="term" value="F:phosphorelay sensor kinase activity"/>
    <property type="evidence" value="ECO:0007669"/>
    <property type="project" value="InterPro"/>
</dbReference>
<dbReference type="PANTHER" id="PTHR45436">
    <property type="entry name" value="SENSOR HISTIDINE KINASE YKOH"/>
    <property type="match status" value="1"/>
</dbReference>
<feature type="domain" description="HAMP" evidence="13">
    <location>
        <begin position="98"/>
        <end position="151"/>
    </location>
</feature>
<dbReference type="InterPro" id="IPR004358">
    <property type="entry name" value="Sig_transdc_His_kin-like_C"/>
</dbReference>
<dbReference type="Gene3D" id="6.10.340.10">
    <property type="match status" value="1"/>
</dbReference>
<keyword evidence="9" id="KW-0902">Two-component regulatory system</keyword>
<dbReference type="RefSeq" id="WP_183372008.1">
    <property type="nucleotide sequence ID" value="NZ_BAABHL010000126.1"/>
</dbReference>
<dbReference type="SMART" id="SM00304">
    <property type="entry name" value="HAMP"/>
    <property type="match status" value="1"/>
</dbReference>
<dbReference type="SMART" id="SM00388">
    <property type="entry name" value="HisKA"/>
    <property type="match status" value="1"/>
</dbReference>
<dbReference type="Gene3D" id="1.10.287.130">
    <property type="match status" value="1"/>
</dbReference>
<dbReference type="EMBL" id="JACIFP010000001">
    <property type="protein sequence ID" value="MBB4137109.1"/>
    <property type="molecule type" value="Genomic_DNA"/>
</dbReference>
<dbReference type="InterPro" id="IPR005467">
    <property type="entry name" value="His_kinase_dom"/>
</dbReference>
<evidence type="ECO:0000259" key="13">
    <source>
        <dbReference type="PROSITE" id="PS50885"/>
    </source>
</evidence>
<keyword evidence="6 11" id="KW-0812">Transmembrane</keyword>
<keyword evidence="4" id="KW-0597">Phosphoprotein</keyword>
<dbReference type="InterPro" id="IPR036890">
    <property type="entry name" value="HATPase_C_sf"/>
</dbReference>
<name>A0A840F6D8_9ACTN</name>
<feature type="transmembrane region" description="Helical" evidence="11">
    <location>
        <begin position="20"/>
        <end position="47"/>
    </location>
</feature>
<evidence type="ECO:0000256" key="4">
    <source>
        <dbReference type="ARBA" id="ARBA00022553"/>
    </source>
</evidence>
<evidence type="ECO:0000259" key="12">
    <source>
        <dbReference type="PROSITE" id="PS50109"/>
    </source>
</evidence>
<dbReference type="CDD" id="cd00082">
    <property type="entry name" value="HisKA"/>
    <property type="match status" value="1"/>
</dbReference>
<dbReference type="SMART" id="SM00387">
    <property type="entry name" value="HATPase_c"/>
    <property type="match status" value="1"/>
</dbReference>
<keyword evidence="5" id="KW-0808">Transferase</keyword>
<evidence type="ECO:0000256" key="2">
    <source>
        <dbReference type="ARBA" id="ARBA00004236"/>
    </source>
</evidence>
<dbReference type="InterPro" id="IPR003660">
    <property type="entry name" value="HAMP_dom"/>
</dbReference>
<evidence type="ECO:0000256" key="8">
    <source>
        <dbReference type="ARBA" id="ARBA00022989"/>
    </source>
</evidence>
<dbReference type="Pfam" id="PF02518">
    <property type="entry name" value="HATPase_c"/>
    <property type="match status" value="1"/>
</dbReference>
<keyword evidence="7 14" id="KW-0418">Kinase</keyword>
<sequence>MSRASRRGVDSRRLGFGARLFVASFLVVVVCFLTAGVVVVVIAPGVFHHHLRLAGLDTDADVLGHVEMALRGTLLRALLPAAAVAVVVALGASWWMAHRMERSVRRLVSSAAAIAGGRYDTRVDGSGLGREFDALATAVNELARRLGETESVRRRMLADLGHEMRTPVATVDSHLEAIEDGVRAADADTLAVLRAATRRLGRLAEDIGAVSRMQEGLEAIRLEPTGARSLADAAAAIAGPSYAEADVALTVDGDDAPLRADPARIGQVLGNLLDNARRHSPAGRTVTLTTRVDVDRIVFAVADSGDGIAADRLPYVFDRFYRTDDARARGDGGSGIGLTIARALVEAHGGTLTAASDGPGTGAVFTATLPVDGTSAADANLSS</sequence>
<dbReference type="Pfam" id="PF00512">
    <property type="entry name" value="HisKA"/>
    <property type="match status" value="1"/>
</dbReference>
<dbReference type="EC" id="2.7.13.3" evidence="3"/>
<dbReference type="CDD" id="cd06225">
    <property type="entry name" value="HAMP"/>
    <property type="match status" value="1"/>
</dbReference>
<comment type="caution">
    <text evidence="14">The sequence shown here is derived from an EMBL/GenBank/DDBJ whole genome shotgun (WGS) entry which is preliminary data.</text>
</comment>